<dbReference type="PANTHER" id="PTHR32387:SF0">
    <property type="entry name" value="PROTEIN NO VEIN"/>
    <property type="match status" value="1"/>
</dbReference>
<reference evidence="1 2" key="1">
    <citation type="journal article" date="2008" name="Nature">
        <title>The Trichoplax genome and the nature of placozoans.</title>
        <authorList>
            <person name="Srivastava M."/>
            <person name="Begovic E."/>
            <person name="Chapman J."/>
            <person name="Putnam N.H."/>
            <person name="Hellsten U."/>
            <person name="Kawashima T."/>
            <person name="Kuo A."/>
            <person name="Mitros T."/>
            <person name="Salamov A."/>
            <person name="Carpenter M.L."/>
            <person name="Signorovitch A.Y."/>
            <person name="Moreno M.A."/>
            <person name="Kamm K."/>
            <person name="Grimwood J."/>
            <person name="Schmutz J."/>
            <person name="Shapiro H."/>
            <person name="Grigoriev I.V."/>
            <person name="Buss L.W."/>
            <person name="Schierwater B."/>
            <person name="Dellaporta S.L."/>
            <person name="Rokhsar D.S."/>
        </authorList>
    </citation>
    <scope>NUCLEOTIDE SEQUENCE [LARGE SCALE GENOMIC DNA]</scope>
    <source>
        <strain evidence="1 2">Grell-BS-1999</strain>
    </source>
</reference>
<dbReference type="Proteomes" id="UP000009022">
    <property type="component" value="Unassembled WGS sequence"/>
</dbReference>
<dbReference type="EMBL" id="DS985241">
    <property type="protein sequence ID" value="EDV29495.1"/>
    <property type="molecule type" value="Genomic_DNA"/>
</dbReference>
<dbReference type="Gene3D" id="3.30.565.10">
    <property type="entry name" value="Histidine kinase-like ATPase, C-terminal domain"/>
    <property type="match status" value="1"/>
</dbReference>
<dbReference type="PhylomeDB" id="B3RL66"/>
<gene>
    <name evidence="1" type="ORF">TRIADDRAFT_51895</name>
</gene>
<dbReference type="PANTHER" id="PTHR32387">
    <property type="entry name" value="WU:FJ29H11"/>
    <property type="match status" value="1"/>
</dbReference>
<evidence type="ECO:0000313" key="1">
    <source>
        <dbReference type="EMBL" id="EDV29495.1"/>
    </source>
</evidence>
<dbReference type="HOGENOM" id="CLU_488653_0_0_1"/>
<dbReference type="eggNOG" id="ENOG502QQIR">
    <property type="taxonomic scope" value="Eukaryota"/>
</dbReference>
<evidence type="ECO:0008006" key="3">
    <source>
        <dbReference type="Google" id="ProtNLM"/>
    </source>
</evidence>
<accession>B3RL66</accession>
<protein>
    <recommendedName>
        <fullName evidence="3">Histidine kinase/HSP90-like ATPase domain-containing protein</fullName>
    </recommendedName>
</protein>
<dbReference type="NCBIfam" id="NF047352">
    <property type="entry name" value="P_loop_sacsin"/>
    <property type="match status" value="1"/>
</dbReference>
<dbReference type="OrthoDB" id="1262810at2759"/>
<dbReference type="AlphaFoldDB" id="B3RL66"/>
<proteinExistence type="predicted"/>
<dbReference type="KEGG" id="tad:TRIADDRAFT_51895"/>
<evidence type="ECO:0000313" key="2">
    <source>
        <dbReference type="Proteomes" id="UP000009022"/>
    </source>
</evidence>
<name>B3RL66_TRIAD</name>
<dbReference type="GeneID" id="6749911"/>
<dbReference type="SUPFAM" id="SSF55874">
    <property type="entry name" value="ATPase domain of HSP90 chaperone/DNA topoisomerase II/histidine kinase"/>
    <property type="match status" value="1"/>
</dbReference>
<organism evidence="1 2">
    <name type="scientific">Trichoplax adhaerens</name>
    <name type="common">Trichoplax reptans</name>
    <dbReference type="NCBI Taxonomy" id="10228"/>
    <lineage>
        <taxon>Eukaryota</taxon>
        <taxon>Metazoa</taxon>
        <taxon>Placozoa</taxon>
        <taxon>Uniplacotomia</taxon>
        <taxon>Trichoplacea</taxon>
        <taxon>Trichoplacidae</taxon>
        <taxon>Trichoplax</taxon>
    </lineage>
</organism>
<sequence>MDKKEHIERLFDERGKNDKNSTTLANTLDKDIQTVFNSPEKFALELLQNADDAAIDNQPIHVTFQINQRYLAFSHTGRHFDYQDVEAICDNAQQQFTRKKTDLSKTGFKGIGFKSVFVISYRVYIISRNYCFRFDRDYAKWRNNDSDRFRRYPWQITPIWTQQNQLPKVFELNKSHVTFLFQLVDETRSVNNVEKVYNALKILMQTPNTILFLRNIQEITIRQHNRIDSIQLRKLFDTSNQYELYVNDTLKSKWLIRSDEQQIPNEIHQKLQRLPDQECPTKLKQATSVNLKFAFLFGEEGTLKAHHKAVLFCYLPTQMYSGLPFLVNGDFLLSADRTQLLTNIWNEYMFRCIAKFHIALLHEFALNEYYCDHVLLLLTRRLKGTISQQFTDVYSSTIDIELAKIAFIPSHINQWQLLKWGEAISDDLGFFEAFPSIDLTKRKLIASYRLENQSKLLSHFTLLKLTENLEQYSEICIEKSCYGKLIEFLINTCSSFGYTDRELRTHMQKISFLLTDQNKLSNSSAVYLPVSRKLKEYPSILGIDFIHPAMLEIPDSVK</sequence>
<dbReference type="InterPro" id="IPR036890">
    <property type="entry name" value="HATPase_C_sf"/>
</dbReference>
<dbReference type="RefSeq" id="XP_002108697.1">
    <property type="nucleotide sequence ID" value="XM_002108661.1"/>
</dbReference>
<dbReference type="CTD" id="6749911"/>
<dbReference type="InterPro" id="IPR052957">
    <property type="entry name" value="Auxin_embryo_med"/>
</dbReference>
<keyword evidence="2" id="KW-1185">Reference proteome</keyword>
<dbReference type="InParanoid" id="B3RL66"/>